<dbReference type="SUPFAM" id="SSF51735">
    <property type="entry name" value="NAD(P)-binding Rossmann-fold domains"/>
    <property type="match status" value="1"/>
</dbReference>
<protein>
    <submittedName>
        <fullName evidence="4">Prephenate dehydrogenase</fullName>
        <ecNumber evidence="4">1.3.1.12</ecNumber>
    </submittedName>
</protein>
<dbReference type="InterPro" id="IPR046826">
    <property type="entry name" value="PDH_N"/>
</dbReference>
<feature type="domain" description="Prephenate/arogenate dehydrogenase" evidence="3">
    <location>
        <begin position="5"/>
        <end position="289"/>
    </location>
</feature>
<dbReference type="Pfam" id="PF02153">
    <property type="entry name" value="PDH_N"/>
    <property type="match status" value="1"/>
</dbReference>
<proteinExistence type="inferred from homology"/>
<dbReference type="InterPro" id="IPR046825">
    <property type="entry name" value="PDH_C"/>
</dbReference>
<dbReference type="AlphaFoldDB" id="A0A837D992"/>
<sequence length="325" mass="32406">MGAVRDVCVIGLGLIGGSVLRAAARAGRTVWGATASTSDAEAAVADGFDASTDVAGALRKAAATDALVVLAVPLTALRSVLTAVAEHAPDCLLTDVTSVKVPVRDSVRATAPSVTFVGGHPMAGSAESGWAASTSGLFDGAAWVLTVESDTDLAAWREVATLALDCGAHVVPLDAEVHDETAARISHLPHLLAAVLASIGAAGGPVAAALAAGSFTDGTRVAGTRPELVRAMTEGNRAALLPVLDEALGALGAARGSLASTGGLAATIDAGHTAARRVAEHRRANRTSRSVRLSASDARQALLAVGDRGGRITAFDGDVALAEVP</sequence>
<name>A0A837D992_9PSEU</name>
<comment type="caution">
    <text evidence="4">The sequence shown here is derived from an EMBL/GenBank/DDBJ whole genome shotgun (WGS) entry which is preliminary data.</text>
</comment>
<evidence type="ECO:0000259" key="3">
    <source>
        <dbReference type="PROSITE" id="PS51176"/>
    </source>
</evidence>
<dbReference type="Proteomes" id="UP000030848">
    <property type="component" value="Unassembled WGS sequence"/>
</dbReference>
<evidence type="ECO:0000313" key="5">
    <source>
        <dbReference type="Proteomes" id="UP000030848"/>
    </source>
</evidence>
<dbReference type="InterPro" id="IPR008927">
    <property type="entry name" value="6-PGluconate_DH-like_C_sf"/>
</dbReference>
<dbReference type="EMBL" id="JRZE01000003">
    <property type="protein sequence ID" value="KHF44429.1"/>
    <property type="molecule type" value="Genomic_DNA"/>
</dbReference>
<dbReference type="Gene3D" id="3.40.50.720">
    <property type="entry name" value="NAD(P)-binding Rossmann-like Domain"/>
    <property type="match status" value="1"/>
</dbReference>
<gene>
    <name evidence="4" type="ORF">MINT15_13110</name>
</gene>
<dbReference type="SUPFAM" id="SSF48179">
    <property type="entry name" value="6-phosphogluconate dehydrogenase C-terminal domain-like"/>
    <property type="match status" value="1"/>
</dbReference>
<accession>A0A837D992</accession>
<dbReference type="Pfam" id="PF20463">
    <property type="entry name" value="PDH_C"/>
    <property type="match status" value="1"/>
</dbReference>
<dbReference type="GO" id="GO:0008977">
    <property type="term" value="F:prephenate dehydrogenase (NAD+) activity"/>
    <property type="evidence" value="ECO:0007669"/>
    <property type="project" value="UniProtKB-EC"/>
</dbReference>
<reference evidence="4 5" key="1">
    <citation type="submission" date="2014-10" db="EMBL/GenBank/DDBJ databases">
        <title>Genome sequence of Micropolyspora internatus JCM3315.</title>
        <authorList>
            <person name="Shin S.-K."/>
            <person name="Yi H."/>
        </authorList>
    </citation>
    <scope>NUCLEOTIDE SEQUENCE [LARGE SCALE GENOMIC DNA]</scope>
    <source>
        <strain evidence="4 5">JCM 3315</strain>
    </source>
</reference>
<dbReference type="InterPro" id="IPR050812">
    <property type="entry name" value="Preph/Arog_dehydrog"/>
</dbReference>
<keyword evidence="2 4" id="KW-0560">Oxidoreductase</keyword>
<dbReference type="GO" id="GO:0004665">
    <property type="term" value="F:prephenate dehydrogenase (NADP+) activity"/>
    <property type="evidence" value="ECO:0007669"/>
    <property type="project" value="InterPro"/>
</dbReference>
<dbReference type="InterPro" id="IPR036291">
    <property type="entry name" value="NAD(P)-bd_dom_sf"/>
</dbReference>
<dbReference type="PROSITE" id="PS51176">
    <property type="entry name" value="PDH_ADH"/>
    <property type="match status" value="1"/>
</dbReference>
<organism evidence="4 5">
    <name type="scientific">Saccharomonospora viridis</name>
    <dbReference type="NCBI Taxonomy" id="1852"/>
    <lineage>
        <taxon>Bacteria</taxon>
        <taxon>Bacillati</taxon>
        <taxon>Actinomycetota</taxon>
        <taxon>Actinomycetes</taxon>
        <taxon>Pseudonocardiales</taxon>
        <taxon>Pseudonocardiaceae</taxon>
        <taxon>Saccharomonospora</taxon>
    </lineage>
</organism>
<dbReference type="Gene3D" id="1.10.3660.10">
    <property type="entry name" value="6-phosphogluconate dehydrogenase C-terminal like domain"/>
    <property type="match status" value="1"/>
</dbReference>
<evidence type="ECO:0000313" key="4">
    <source>
        <dbReference type="EMBL" id="KHF44429.1"/>
    </source>
</evidence>
<evidence type="ECO:0000256" key="1">
    <source>
        <dbReference type="ARBA" id="ARBA00007964"/>
    </source>
</evidence>
<dbReference type="NCBIfam" id="NF005108">
    <property type="entry name" value="PRK06545.1-6"/>
    <property type="match status" value="1"/>
</dbReference>
<dbReference type="PANTHER" id="PTHR21363:SF0">
    <property type="entry name" value="PREPHENATE DEHYDROGENASE [NADP(+)]"/>
    <property type="match status" value="1"/>
</dbReference>
<dbReference type="PANTHER" id="PTHR21363">
    <property type="entry name" value="PREPHENATE DEHYDROGENASE"/>
    <property type="match status" value="1"/>
</dbReference>
<dbReference type="RefSeq" id="WP_174263904.1">
    <property type="nucleotide sequence ID" value="NZ_CALJZO010000088.1"/>
</dbReference>
<dbReference type="EC" id="1.3.1.12" evidence="4"/>
<evidence type="ECO:0000256" key="2">
    <source>
        <dbReference type="ARBA" id="ARBA00023002"/>
    </source>
</evidence>
<dbReference type="GO" id="GO:0006571">
    <property type="term" value="P:tyrosine biosynthetic process"/>
    <property type="evidence" value="ECO:0007669"/>
    <property type="project" value="InterPro"/>
</dbReference>
<dbReference type="GO" id="GO:0070403">
    <property type="term" value="F:NAD+ binding"/>
    <property type="evidence" value="ECO:0007669"/>
    <property type="project" value="InterPro"/>
</dbReference>
<dbReference type="InterPro" id="IPR003099">
    <property type="entry name" value="Prephen_DH"/>
</dbReference>
<comment type="similarity">
    <text evidence="1">Belongs to the prephenate/arogenate dehydrogenase family.</text>
</comment>